<dbReference type="PANTHER" id="PTHR21666">
    <property type="entry name" value="PEPTIDASE-RELATED"/>
    <property type="match status" value="1"/>
</dbReference>
<accession>A0ABW3BNN2</accession>
<dbReference type="InterPro" id="IPR011055">
    <property type="entry name" value="Dup_hybrid_motif"/>
</dbReference>
<keyword evidence="5" id="KW-0378">Hydrolase</keyword>
<feature type="coiled-coil region" evidence="2">
    <location>
        <begin position="185"/>
        <end position="244"/>
    </location>
</feature>
<dbReference type="PANTHER" id="PTHR21666:SF289">
    <property type="entry name" value="L-ALA--D-GLU ENDOPEPTIDASE"/>
    <property type="match status" value="1"/>
</dbReference>
<dbReference type="Gene3D" id="6.10.250.3150">
    <property type="match status" value="1"/>
</dbReference>
<dbReference type="Pfam" id="PF01551">
    <property type="entry name" value="Peptidase_M23"/>
    <property type="match status" value="1"/>
</dbReference>
<keyword evidence="2" id="KW-0175">Coiled coil</keyword>
<dbReference type="InterPro" id="IPR016047">
    <property type="entry name" value="M23ase_b-sheet_dom"/>
</dbReference>
<dbReference type="CDD" id="cd12797">
    <property type="entry name" value="M23_peptidase"/>
    <property type="match status" value="1"/>
</dbReference>
<dbReference type="Proteomes" id="UP001597011">
    <property type="component" value="Unassembled WGS sequence"/>
</dbReference>
<feature type="coiled-coil region" evidence="2">
    <location>
        <begin position="23"/>
        <end position="53"/>
    </location>
</feature>
<evidence type="ECO:0000313" key="6">
    <source>
        <dbReference type="Proteomes" id="UP001597011"/>
    </source>
</evidence>
<evidence type="ECO:0000256" key="1">
    <source>
        <dbReference type="ARBA" id="ARBA00022729"/>
    </source>
</evidence>
<comment type="caution">
    <text evidence="5">The sequence shown here is derived from an EMBL/GenBank/DDBJ whole genome shotgun (WGS) entry which is preliminary data.</text>
</comment>
<feature type="chain" id="PRO_5046046944" evidence="3">
    <location>
        <begin position="26"/>
        <end position="411"/>
    </location>
</feature>
<dbReference type="InterPro" id="IPR050570">
    <property type="entry name" value="Cell_wall_metabolism_enzyme"/>
</dbReference>
<dbReference type="Gene3D" id="2.70.70.10">
    <property type="entry name" value="Glucose Permease (Domain IIA)"/>
    <property type="match status" value="1"/>
</dbReference>
<protein>
    <submittedName>
        <fullName evidence="5">Murein hydrolase activator EnvC family protein</fullName>
    </submittedName>
</protein>
<feature type="signal peptide" evidence="3">
    <location>
        <begin position="1"/>
        <end position="25"/>
    </location>
</feature>
<evidence type="ECO:0000256" key="3">
    <source>
        <dbReference type="SAM" id="SignalP"/>
    </source>
</evidence>
<keyword evidence="1 3" id="KW-0732">Signal</keyword>
<evidence type="ECO:0000259" key="4">
    <source>
        <dbReference type="Pfam" id="PF01551"/>
    </source>
</evidence>
<sequence>MLQQKHTYKFLLLLSFLLCSTLIFSQSNKQEELEARRQELRLEIQKINQLRLENKSKEKSQLSLIQDFNHKIRVLDNLIKVTNQQANLISRDINNNQKRISSLRSELKVLKADYAEMMVKSYKSKNQQSRIMFLLSADDFKQAYKRLQYMKQYTDHQKQQGETIKEKTAELQAINLDLIKQQETKRKLIAENKEVQKSLESERKQHEELMKSIKRNLSVYAAQIKQKQQEADRIDAEIDRIIKEAIAKSNKKAGNTNVATASNFALTAEEKVLAANFVANRGKLPWPVEKGYVTLGYGTQPHPIDKSLTIKSNGVRIATEKDAKVRAVFDGEVSSVLKMKNVNPIVMVRHGDYLTIYKNLSEVYVKEGDKVSTKQVIGEVFTNPSNGETILSFSISKGTATENPASWVFKM</sequence>
<dbReference type="EMBL" id="JBHTIB010000002">
    <property type="protein sequence ID" value="MFD0834694.1"/>
    <property type="molecule type" value="Genomic_DNA"/>
</dbReference>
<dbReference type="GO" id="GO:0016787">
    <property type="term" value="F:hydrolase activity"/>
    <property type="evidence" value="ECO:0007669"/>
    <property type="project" value="UniProtKB-KW"/>
</dbReference>
<dbReference type="RefSeq" id="WP_379939165.1">
    <property type="nucleotide sequence ID" value="NZ_JBHTIB010000002.1"/>
</dbReference>
<feature type="domain" description="M23ase beta-sheet core" evidence="4">
    <location>
        <begin position="312"/>
        <end position="403"/>
    </location>
</feature>
<evidence type="ECO:0000313" key="5">
    <source>
        <dbReference type="EMBL" id="MFD0834694.1"/>
    </source>
</evidence>
<dbReference type="SUPFAM" id="SSF51261">
    <property type="entry name" value="Duplicated hybrid motif"/>
    <property type="match status" value="1"/>
</dbReference>
<evidence type="ECO:0000256" key="2">
    <source>
        <dbReference type="SAM" id="Coils"/>
    </source>
</evidence>
<keyword evidence="6" id="KW-1185">Reference proteome</keyword>
<organism evidence="5 6">
    <name type="scientific">Mariniflexile aquimaris</name>
    <dbReference type="NCBI Taxonomy" id="881009"/>
    <lineage>
        <taxon>Bacteria</taxon>
        <taxon>Pseudomonadati</taxon>
        <taxon>Bacteroidota</taxon>
        <taxon>Flavobacteriia</taxon>
        <taxon>Flavobacteriales</taxon>
        <taxon>Flavobacteriaceae</taxon>
        <taxon>Mariniflexile</taxon>
    </lineage>
</organism>
<feature type="coiled-coil region" evidence="2">
    <location>
        <begin position="93"/>
        <end position="120"/>
    </location>
</feature>
<name>A0ABW3BNN2_9FLAO</name>
<gene>
    <name evidence="5" type="ORF">ACFQ0I_02875</name>
</gene>
<reference evidence="6" key="1">
    <citation type="journal article" date="2019" name="Int. J. Syst. Evol. Microbiol.">
        <title>The Global Catalogue of Microorganisms (GCM) 10K type strain sequencing project: providing services to taxonomists for standard genome sequencing and annotation.</title>
        <authorList>
            <consortium name="The Broad Institute Genomics Platform"/>
            <consortium name="The Broad Institute Genome Sequencing Center for Infectious Disease"/>
            <person name="Wu L."/>
            <person name="Ma J."/>
        </authorList>
    </citation>
    <scope>NUCLEOTIDE SEQUENCE [LARGE SCALE GENOMIC DNA]</scope>
    <source>
        <strain evidence="6">CCUG 60529</strain>
    </source>
</reference>
<proteinExistence type="predicted"/>